<protein>
    <recommendedName>
        <fullName evidence="4 10">4-alpha-glucanotransferase</fullName>
        <ecNumber evidence="3 10">2.4.1.25</ecNumber>
    </recommendedName>
    <alternativeName>
        <fullName evidence="8 10">Amylomaltase</fullName>
    </alternativeName>
    <alternativeName>
        <fullName evidence="9 10">Disproportionating enzyme</fullName>
    </alternativeName>
</protein>
<comment type="similarity">
    <text evidence="2 10">Belongs to the disproportionating enzyme family.</text>
</comment>
<evidence type="ECO:0000256" key="1">
    <source>
        <dbReference type="ARBA" id="ARBA00000439"/>
    </source>
</evidence>
<dbReference type="PANTHER" id="PTHR32438">
    <property type="entry name" value="4-ALPHA-GLUCANOTRANSFERASE DPE1, CHLOROPLASTIC/AMYLOPLASTIC"/>
    <property type="match status" value="1"/>
</dbReference>
<dbReference type="Pfam" id="PF02446">
    <property type="entry name" value="Glyco_hydro_77"/>
    <property type="match status" value="1"/>
</dbReference>
<organism evidence="12 13">
    <name type="scientific">Mobiluncus mulieris</name>
    <dbReference type="NCBI Taxonomy" id="2052"/>
    <lineage>
        <taxon>Bacteria</taxon>
        <taxon>Bacillati</taxon>
        <taxon>Actinomycetota</taxon>
        <taxon>Actinomycetes</taxon>
        <taxon>Actinomycetales</taxon>
        <taxon>Actinomycetaceae</taxon>
        <taxon>Mobiluncus</taxon>
    </lineage>
</organism>
<reference evidence="12 13" key="1">
    <citation type="submission" date="2020-04" db="EMBL/GenBank/DDBJ databases">
        <title>Antimicrobial susceptibility and clonality of vaginal-derived multi-drug resistant Mobiluncus isolates in China.</title>
        <authorList>
            <person name="Zhang X."/>
        </authorList>
    </citation>
    <scope>NUCLEOTIDE SEQUENCE [LARGE SCALE GENOMIC DNA]</scope>
    <source>
        <strain evidence="12 13">13</strain>
    </source>
</reference>
<keyword evidence="6 10" id="KW-0808">Transferase</keyword>
<evidence type="ECO:0000256" key="4">
    <source>
        <dbReference type="ARBA" id="ARBA00020295"/>
    </source>
</evidence>
<evidence type="ECO:0000256" key="8">
    <source>
        <dbReference type="ARBA" id="ARBA00031423"/>
    </source>
</evidence>
<feature type="domain" description="MalQ N-terminal beta-sandwich" evidence="11">
    <location>
        <begin position="110"/>
        <end position="200"/>
    </location>
</feature>
<evidence type="ECO:0000256" key="10">
    <source>
        <dbReference type="RuleBase" id="RU361207"/>
    </source>
</evidence>
<dbReference type="Proteomes" id="UP000578252">
    <property type="component" value="Unassembled WGS sequence"/>
</dbReference>
<sequence length="758" mass="85922">MSSVKPTKGVPGFYSVSDAILGTQTRKTNRGPLTVSETKQYIEGYFPQIQELARHLGVDTDWWDFSGQYHQVNQLTLLKVLDALGYPIYEPADIDRAFESFDKDYWLAVLPQGWVVRQSTGADIPVHIPDGTQLEVHLETESGDIIPLQQTDKWVNPRDYGDRRIGEATFWLPANTPLGYHTIKARTVEGEFSAEIAVVPDCLTSDVLKDRRAWGVMAQLYSVTSRESWGTGDFEDLSSLVRTFGKFGADFLLTNPLHASEPNPPISPSPYLPVSRRFLNPLYIRPENIPEYHELGQEDMAKSKVAFAQATNDIGVTDREKQIDRDRSWRAKRKSLELIYRVPRSSVREQAFQDFKTESGQILQDFALWCAIYDCFGPAPWPDDFKDIHSARIPQLRLELAEDVEFHCWLQWVTRTQLREAQSVAKQSGMQIGIMNDLAVGVHRCGAASWTLPEAYVTSMSVGAPPDMYNQLGQDWSQPPLNPRYMQRHGWEPLRGIIRSALRDCGALRIDHLMGLLRLWWIPQGAKPNEGTYVRYNHEATVGILLLEATRAGAILIGEDLGTVEDWVRDYMVSRGIFGTSVLWFEKNPDNTFRQPDQYREMCMAAVNTHDLPPTLGYLRAYHLEVQDKLGILPVSLEEAKRDLAADIASVTRVLYDLGLVESQTPTEWELILGLHRFICASPAKLNVISLVDAVGDIRMQNQPGTNNEYPNWRIPLADSQGHPLKIEELEYYVGVNEICQCVREALRKDLPSGRHRG</sequence>
<dbReference type="EC" id="2.4.1.25" evidence="3 10"/>
<name>A0A7Y0U368_9ACTO</name>
<dbReference type="PANTHER" id="PTHR32438:SF5">
    <property type="entry name" value="4-ALPHA-GLUCANOTRANSFERASE DPE1, CHLOROPLASTIC_AMYLOPLASTIC"/>
    <property type="match status" value="1"/>
</dbReference>
<evidence type="ECO:0000256" key="9">
    <source>
        <dbReference type="ARBA" id="ARBA00031501"/>
    </source>
</evidence>
<dbReference type="Pfam" id="PF21226">
    <property type="entry name" value="MalQ_N"/>
    <property type="match status" value="1"/>
</dbReference>
<keyword evidence="5 10" id="KW-0328">Glycosyltransferase</keyword>
<comment type="catalytic activity">
    <reaction evidence="1 10">
        <text>Transfers a segment of a (1-&gt;4)-alpha-D-glucan to a new position in an acceptor, which may be glucose or a (1-&gt;4)-alpha-D-glucan.</text>
        <dbReference type="EC" id="2.4.1.25"/>
    </reaction>
</comment>
<evidence type="ECO:0000256" key="7">
    <source>
        <dbReference type="ARBA" id="ARBA00023277"/>
    </source>
</evidence>
<comment type="caution">
    <text evidence="12">The sequence shown here is derived from an EMBL/GenBank/DDBJ whole genome shotgun (WGS) entry which is preliminary data.</text>
</comment>
<dbReference type="InterPro" id="IPR048458">
    <property type="entry name" value="MalQ_N"/>
</dbReference>
<dbReference type="SUPFAM" id="SSF51445">
    <property type="entry name" value="(Trans)glycosidases"/>
    <property type="match status" value="1"/>
</dbReference>
<proteinExistence type="inferred from homology"/>
<dbReference type="AlphaFoldDB" id="A0A7Y0U368"/>
<evidence type="ECO:0000259" key="11">
    <source>
        <dbReference type="Pfam" id="PF21226"/>
    </source>
</evidence>
<evidence type="ECO:0000313" key="12">
    <source>
        <dbReference type="EMBL" id="NMW66069.1"/>
    </source>
</evidence>
<evidence type="ECO:0000313" key="13">
    <source>
        <dbReference type="Proteomes" id="UP000578252"/>
    </source>
</evidence>
<dbReference type="InterPro" id="IPR003385">
    <property type="entry name" value="Glyco_hydro_77"/>
</dbReference>
<dbReference type="NCBIfam" id="TIGR00217">
    <property type="entry name" value="malQ"/>
    <property type="match status" value="1"/>
</dbReference>
<gene>
    <name evidence="12" type="primary">malQ</name>
    <name evidence="12" type="ORF">HHJ78_11310</name>
</gene>
<evidence type="ECO:0000256" key="2">
    <source>
        <dbReference type="ARBA" id="ARBA00005684"/>
    </source>
</evidence>
<evidence type="ECO:0000256" key="6">
    <source>
        <dbReference type="ARBA" id="ARBA00022679"/>
    </source>
</evidence>
<dbReference type="GO" id="GO:0005975">
    <property type="term" value="P:carbohydrate metabolic process"/>
    <property type="evidence" value="ECO:0007669"/>
    <property type="project" value="InterPro"/>
</dbReference>
<evidence type="ECO:0000256" key="5">
    <source>
        <dbReference type="ARBA" id="ARBA00022676"/>
    </source>
</evidence>
<dbReference type="GO" id="GO:0004134">
    <property type="term" value="F:4-alpha-glucanotransferase activity"/>
    <property type="evidence" value="ECO:0007669"/>
    <property type="project" value="UniProtKB-EC"/>
</dbReference>
<dbReference type="EMBL" id="JABCUR010000016">
    <property type="protein sequence ID" value="NMW66069.1"/>
    <property type="molecule type" value="Genomic_DNA"/>
</dbReference>
<dbReference type="InterPro" id="IPR017853">
    <property type="entry name" value="GH"/>
</dbReference>
<evidence type="ECO:0000256" key="3">
    <source>
        <dbReference type="ARBA" id="ARBA00012560"/>
    </source>
</evidence>
<dbReference type="Gene3D" id="3.20.20.80">
    <property type="entry name" value="Glycosidases"/>
    <property type="match status" value="1"/>
</dbReference>
<accession>A0A7Y0U368</accession>
<keyword evidence="7 10" id="KW-0119">Carbohydrate metabolism</keyword>